<evidence type="ECO:0000313" key="8">
    <source>
        <dbReference type="EMBL" id="MBN2965572.1"/>
    </source>
</evidence>
<protein>
    <recommendedName>
        <fullName evidence="7">Polysaccharide chain length determinant N-terminal domain-containing protein</fullName>
    </recommendedName>
</protein>
<feature type="transmembrane region" description="Helical" evidence="6">
    <location>
        <begin position="163"/>
        <end position="186"/>
    </location>
</feature>
<accession>A0ABS2WV98</accession>
<reference evidence="9" key="1">
    <citation type="submission" date="2021-02" db="EMBL/GenBank/DDBJ databases">
        <title>Sulfurospirillum tamanensis sp. nov.</title>
        <authorList>
            <person name="Merkel A.Y."/>
        </authorList>
    </citation>
    <scope>NUCLEOTIDE SEQUENCE [LARGE SCALE GENOMIC DNA]</scope>
    <source>
        <strain evidence="9">T05b</strain>
    </source>
</reference>
<feature type="domain" description="Polysaccharide chain length determinant N-terminal" evidence="7">
    <location>
        <begin position="12"/>
        <end position="76"/>
    </location>
</feature>
<keyword evidence="2" id="KW-1003">Cell membrane</keyword>
<dbReference type="Proteomes" id="UP000703590">
    <property type="component" value="Unassembled WGS sequence"/>
</dbReference>
<evidence type="ECO:0000256" key="6">
    <source>
        <dbReference type="SAM" id="Phobius"/>
    </source>
</evidence>
<keyword evidence="9" id="KW-1185">Reference proteome</keyword>
<reference evidence="8 9" key="3">
    <citation type="submission" date="2021-02" db="EMBL/GenBank/DDBJ databases">
        <authorList>
            <person name="Merkel A.Y."/>
        </authorList>
    </citation>
    <scope>NUCLEOTIDE SEQUENCE [LARGE SCALE GENOMIC DNA]</scope>
    <source>
        <strain evidence="8 9">T05b</strain>
    </source>
</reference>
<proteinExistence type="predicted"/>
<dbReference type="InterPro" id="IPR003856">
    <property type="entry name" value="LPS_length_determ_N"/>
</dbReference>
<dbReference type="PANTHER" id="PTHR32309">
    <property type="entry name" value="TYROSINE-PROTEIN KINASE"/>
    <property type="match status" value="1"/>
</dbReference>
<evidence type="ECO:0000313" key="9">
    <source>
        <dbReference type="Proteomes" id="UP000703590"/>
    </source>
</evidence>
<dbReference type="InterPro" id="IPR050445">
    <property type="entry name" value="Bact_polysacc_biosynth/exp"/>
</dbReference>
<dbReference type="Pfam" id="PF02706">
    <property type="entry name" value="Wzz"/>
    <property type="match status" value="1"/>
</dbReference>
<dbReference type="EMBL" id="JAFHKK010000048">
    <property type="protein sequence ID" value="MBN2965572.1"/>
    <property type="molecule type" value="Genomic_DNA"/>
</dbReference>
<dbReference type="RefSeq" id="WP_205460156.1">
    <property type="nucleotide sequence ID" value="NZ_JAFHKK010000048.1"/>
</dbReference>
<sequence length="196" mass="21889">MNETSKPILQEDEIDLRELFKTLWDKRVFIALFTCSVTALAIVYALFQNPTPLYKGTVFVEIGEIQRENFQASLLDHPSNLAIILEREKGVQATVPKGSVSILEVQKTDTDVSRIKESLGAAIEFIMQRHQEKAAFHENVIMTKQIGEISAGTTPINTPKKQLLIVVGAMTGFIFSIFLVFLMQFIRGDEATASKA</sequence>
<gene>
    <name evidence="8" type="ORF">JWV37_12340</name>
</gene>
<evidence type="ECO:0000256" key="4">
    <source>
        <dbReference type="ARBA" id="ARBA00022989"/>
    </source>
</evidence>
<name>A0ABS2WV98_9BACT</name>
<dbReference type="PANTHER" id="PTHR32309:SF13">
    <property type="entry name" value="FERRIC ENTEROBACTIN TRANSPORT PROTEIN FEPE"/>
    <property type="match status" value="1"/>
</dbReference>
<keyword evidence="5 6" id="KW-0472">Membrane</keyword>
<evidence type="ECO:0000259" key="7">
    <source>
        <dbReference type="Pfam" id="PF02706"/>
    </source>
</evidence>
<comment type="subcellular location">
    <subcellularLocation>
        <location evidence="1">Cell membrane</location>
        <topology evidence="1">Multi-pass membrane protein</topology>
    </subcellularLocation>
</comment>
<organism evidence="8 9">
    <name type="scientific">Sulfurospirillum tamanense</name>
    <dbReference type="NCBI Taxonomy" id="2813362"/>
    <lineage>
        <taxon>Bacteria</taxon>
        <taxon>Pseudomonadati</taxon>
        <taxon>Campylobacterota</taxon>
        <taxon>Epsilonproteobacteria</taxon>
        <taxon>Campylobacterales</taxon>
        <taxon>Sulfurospirillaceae</taxon>
        <taxon>Sulfurospirillum</taxon>
    </lineage>
</organism>
<comment type="caution">
    <text evidence="8">The sequence shown here is derived from an EMBL/GenBank/DDBJ whole genome shotgun (WGS) entry which is preliminary data.</text>
</comment>
<evidence type="ECO:0000256" key="2">
    <source>
        <dbReference type="ARBA" id="ARBA00022475"/>
    </source>
</evidence>
<keyword evidence="3 6" id="KW-0812">Transmembrane</keyword>
<feature type="transmembrane region" description="Helical" evidence="6">
    <location>
        <begin position="28"/>
        <end position="47"/>
    </location>
</feature>
<evidence type="ECO:0000256" key="1">
    <source>
        <dbReference type="ARBA" id="ARBA00004651"/>
    </source>
</evidence>
<reference evidence="8 9" key="2">
    <citation type="submission" date="2021-02" db="EMBL/GenBank/DDBJ databases">
        <title>Sulfurospirillum tamanensis sp. nov.</title>
        <authorList>
            <person name="Frolova A."/>
            <person name="Merkel A."/>
            <person name="Slobodkin A."/>
        </authorList>
    </citation>
    <scope>NUCLEOTIDE SEQUENCE [LARGE SCALE GENOMIC DNA]</scope>
    <source>
        <strain evidence="8 9">T05b</strain>
    </source>
</reference>
<evidence type="ECO:0000256" key="5">
    <source>
        <dbReference type="ARBA" id="ARBA00023136"/>
    </source>
</evidence>
<evidence type="ECO:0000256" key="3">
    <source>
        <dbReference type="ARBA" id="ARBA00022692"/>
    </source>
</evidence>
<keyword evidence="4 6" id="KW-1133">Transmembrane helix</keyword>